<dbReference type="Pfam" id="PF00664">
    <property type="entry name" value="ABC_membrane"/>
    <property type="match status" value="1"/>
</dbReference>
<keyword evidence="2 7" id="KW-0812">Transmembrane</keyword>
<name>A0A1Y4LX17_9FIRM</name>
<evidence type="ECO:0000256" key="3">
    <source>
        <dbReference type="ARBA" id="ARBA00022741"/>
    </source>
</evidence>
<dbReference type="PROSITE" id="PS50893">
    <property type="entry name" value="ABC_TRANSPORTER_2"/>
    <property type="match status" value="1"/>
</dbReference>
<dbReference type="InterPro" id="IPR011527">
    <property type="entry name" value="ABC1_TM_dom"/>
</dbReference>
<dbReference type="SUPFAM" id="SSF90123">
    <property type="entry name" value="ABC transporter transmembrane region"/>
    <property type="match status" value="1"/>
</dbReference>
<dbReference type="GO" id="GO:0015421">
    <property type="term" value="F:ABC-type oligopeptide transporter activity"/>
    <property type="evidence" value="ECO:0007669"/>
    <property type="project" value="TreeGrafter"/>
</dbReference>
<dbReference type="Pfam" id="PF00005">
    <property type="entry name" value="ABC_tran"/>
    <property type="match status" value="1"/>
</dbReference>
<comment type="caution">
    <text evidence="10">The sequence shown here is derived from an EMBL/GenBank/DDBJ whole genome shotgun (WGS) entry which is preliminary data.</text>
</comment>
<dbReference type="GO" id="GO:0005886">
    <property type="term" value="C:plasma membrane"/>
    <property type="evidence" value="ECO:0007669"/>
    <property type="project" value="UniProtKB-SubCell"/>
</dbReference>
<dbReference type="GO" id="GO:0016887">
    <property type="term" value="F:ATP hydrolysis activity"/>
    <property type="evidence" value="ECO:0007669"/>
    <property type="project" value="InterPro"/>
</dbReference>
<feature type="transmembrane region" description="Helical" evidence="7">
    <location>
        <begin position="275"/>
        <end position="296"/>
    </location>
</feature>
<dbReference type="FunFam" id="3.40.50.300:FF:000218">
    <property type="entry name" value="Multidrug ABC transporter ATP-binding protein"/>
    <property type="match status" value="1"/>
</dbReference>
<dbReference type="PROSITE" id="PS00211">
    <property type="entry name" value="ABC_TRANSPORTER_1"/>
    <property type="match status" value="1"/>
</dbReference>
<feature type="transmembrane region" description="Helical" evidence="7">
    <location>
        <begin position="147"/>
        <end position="175"/>
    </location>
</feature>
<keyword evidence="11" id="KW-1185">Reference proteome</keyword>
<dbReference type="GO" id="GO:0005524">
    <property type="term" value="F:ATP binding"/>
    <property type="evidence" value="ECO:0007669"/>
    <property type="project" value="UniProtKB-KW"/>
</dbReference>
<dbReference type="Gene3D" id="3.40.50.300">
    <property type="entry name" value="P-loop containing nucleotide triphosphate hydrolases"/>
    <property type="match status" value="1"/>
</dbReference>
<feature type="domain" description="ABC transmembrane type-1" evidence="9">
    <location>
        <begin position="19"/>
        <end position="304"/>
    </location>
</feature>
<dbReference type="SMART" id="SM00382">
    <property type="entry name" value="AAA"/>
    <property type="match status" value="1"/>
</dbReference>
<evidence type="ECO:0000259" key="8">
    <source>
        <dbReference type="PROSITE" id="PS50893"/>
    </source>
</evidence>
<dbReference type="RefSeq" id="WP_022355933.1">
    <property type="nucleotide sequence ID" value="NZ_JACJIY010000001.1"/>
</dbReference>
<dbReference type="InterPro" id="IPR003593">
    <property type="entry name" value="AAA+_ATPase"/>
</dbReference>
<dbReference type="CDD" id="cd18549">
    <property type="entry name" value="ABC_6TM_YwjA_like"/>
    <property type="match status" value="1"/>
</dbReference>
<organism evidence="10 11">
    <name type="scientific">Faecalitalea cylindroides</name>
    <dbReference type="NCBI Taxonomy" id="39483"/>
    <lineage>
        <taxon>Bacteria</taxon>
        <taxon>Bacillati</taxon>
        <taxon>Bacillota</taxon>
        <taxon>Erysipelotrichia</taxon>
        <taxon>Erysipelotrichales</taxon>
        <taxon>Erysipelotrichaceae</taxon>
        <taxon>Faecalitalea</taxon>
    </lineage>
</organism>
<evidence type="ECO:0000256" key="2">
    <source>
        <dbReference type="ARBA" id="ARBA00022692"/>
    </source>
</evidence>
<keyword evidence="6 7" id="KW-0472">Membrane</keyword>
<proteinExistence type="predicted"/>
<accession>A0A1Y4LX17</accession>
<evidence type="ECO:0000259" key="9">
    <source>
        <dbReference type="PROSITE" id="PS50929"/>
    </source>
</evidence>
<dbReference type="CDD" id="cd03251">
    <property type="entry name" value="ABCC_MsbA"/>
    <property type="match status" value="1"/>
</dbReference>
<protein>
    <submittedName>
        <fullName evidence="10">Thiamine ABC transporter permease</fullName>
    </submittedName>
</protein>
<evidence type="ECO:0000256" key="1">
    <source>
        <dbReference type="ARBA" id="ARBA00004651"/>
    </source>
</evidence>
<feature type="transmembrane region" description="Helical" evidence="7">
    <location>
        <begin position="20"/>
        <end position="42"/>
    </location>
</feature>
<feature type="domain" description="ABC transporter" evidence="8">
    <location>
        <begin position="338"/>
        <end position="572"/>
    </location>
</feature>
<evidence type="ECO:0000313" key="10">
    <source>
        <dbReference type="EMBL" id="OUP59601.1"/>
    </source>
</evidence>
<dbReference type="PROSITE" id="PS50929">
    <property type="entry name" value="ABC_TM1F"/>
    <property type="match status" value="1"/>
</dbReference>
<feature type="transmembrane region" description="Helical" evidence="7">
    <location>
        <begin position="54"/>
        <end position="71"/>
    </location>
</feature>
<dbReference type="PANTHER" id="PTHR43394:SF1">
    <property type="entry name" value="ATP-BINDING CASSETTE SUB-FAMILY B MEMBER 10, MITOCHONDRIAL"/>
    <property type="match status" value="1"/>
</dbReference>
<dbReference type="Gene3D" id="1.20.1560.10">
    <property type="entry name" value="ABC transporter type 1, transmembrane domain"/>
    <property type="match status" value="1"/>
</dbReference>
<reference evidence="11" key="1">
    <citation type="submission" date="2017-04" db="EMBL/GenBank/DDBJ databases">
        <title>Function of individual gut microbiota members based on whole genome sequencing of pure cultures obtained from chicken caecum.</title>
        <authorList>
            <person name="Medvecky M."/>
            <person name="Cejkova D."/>
            <person name="Polansky O."/>
            <person name="Karasova D."/>
            <person name="Kubasova T."/>
            <person name="Cizek A."/>
            <person name="Rychlik I."/>
        </authorList>
    </citation>
    <scope>NUCLEOTIDE SEQUENCE [LARGE SCALE GENOMIC DNA]</scope>
    <source>
        <strain evidence="11">An178</strain>
    </source>
</reference>
<keyword evidence="3" id="KW-0547">Nucleotide-binding</keyword>
<dbReference type="SUPFAM" id="SSF52540">
    <property type="entry name" value="P-loop containing nucleoside triphosphate hydrolases"/>
    <property type="match status" value="1"/>
</dbReference>
<keyword evidence="5 7" id="KW-1133">Transmembrane helix</keyword>
<comment type="subcellular location">
    <subcellularLocation>
        <location evidence="1">Cell membrane</location>
        <topology evidence="1">Multi-pass membrane protein</topology>
    </subcellularLocation>
</comment>
<evidence type="ECO:0000256" key="4">
    <source>
        <dbReference type="ARBA" id="ARBA00022840"/>
    </source>
</evidence>
<dbReference type="InterPro" id="IPR003439">
    <property type="entry name" value="ABC_transporter-like_ATP-bd"/>
</dbReference>
<dbReference type="AlphaFoldDB" id="A0A1Y4LX17"/>
<keyword evidence="4" id="KW-0067">ATP-binding</keyword>
<dbReference type="EMBL" id="NFKM01000013">
    <property type="protein sequence ID" value="OUP59601.1"/>
    <property type="molecule type" value="Genomic_DNA"/>
</dbReference>
<sequence length="578" mass="65808">MELFKHFLQYYKPYKTVFFLDLLCASIISIVDLAFPLILNFCTDNLFMQSHSKILSTLGILAIALLALYLLRSVCRYYVSAQGHIMGANMEKDMRKDLFDQYQRLSFSYYDRHNTGVMMSRVVSDLFDISEFAHHGPENLFISLVKIFGSFIILYIIYWPLALLLSIVTFIMLVFSYRQNKSMQKVFMDNRRKIGDVNARLQDSLSGIRVVQSFTNEDLEKEKFAQSNDAFLASKKSNYYVMGTYHSTNNFFQGLLYITVIIGGGYFIATSDLSPITLATFALYINIFIAPIEVLIEFTEMFQKGLSGFKRFEEVMKEVPDIQDKEGARDLHDVKGDICFDHVSFSYNQDENVLNDVNLTIPAGKKVALVGPSGSGKTTLCSLVSRFYDVKGGKITLDGVDIREYKVKSLRQCIGLVQQDVYLFTGTIEENIAYGKLNATHEEIVEAAKKANIHDFIMSLPEGYDTFVGERGTRLSGGQKQRISIARVFLKDPKILILDEATSALDNESERIIQKSLEELSKNRTCITIAHRLSTIRNSNEIVVLDSNGLHERGTHEELMELNGTYARYYQLQFEGLH</sequence>
<dbReference type="InterPro" id="IPR027417">
    <property type="entry name" value="P-loop_NTPase"/>
</dbReference>
<dbReference type="Proteomes" id="UP000195447">
    <property type="component" value="Unassembled WGS sequence"/>
</dbReference>
<evidence type="ECO:0000313" key="11">
    <source>
        <dbReference type="Proteomes" id="UP000195447"/>
    </source>
</evidence>
<dbReference type="InterPro" id="IPR036640">
    <property type="entry name" value="ABC1_TM_sf"/>
</dbReference>
<evidence type="ECO:0000256" key="7">
    <source>
        <dbReference type="SAM" id="Phobius"/>
    </source>
</evidence>
<dbReference type="PANTHER" id="PTHR43394">
    <property type="entry name" value="ATP-DEPENDENT PERMEASE MDL1, MITOCHONDRIAL"/>
    <property type="match status" value="1"/>
</dbReference>
<dbReference type="InterPro" id="IPR039421">
    <property type="entry name" value="Type_1_exporter"/>
</dbReference>
<feature type="transmembrane region" description="Helical" evidence="7">
    <location>
        <begin position="251"/>
        <end position="269"/>
    </location>
</feature>
<dbReference type="InterPro" id="IPR017871">
    <property type="entry name" value="ABC_transporter-like_CS"/>
</dbReference>
<evidence type="ECO:0000256" key="5">
    <source>
        <dbReference type="ARBA" id="ARBA00022989"/>
    </source>
</evidence>
<evidence type="ECO:0000256" key="6">
    <source>
        <dbReference type="ARBA" id="ARBA00023136"/>
    </source>
</evidence>
<gene>
    <name evidence="10" type="ORF">B5F14_07200</name>
</gene>